<dbReference type="InterPro" id="IPR041522">
    <property type="entry name" value="CdaR_GGDEF"/>
</dbReference>
<reference evidence="4 5" key="1">
    <citation type="submission" date="2021-01" db="EMBL/GenBank/DDBJ databases">
        <title>Whole genome shotgun sequence of Catellatospora coxensis NBRC 107359.</title>
        <authorList>
            <person name="Komaki H."/>
            <person name="Tamura T."/>
        </authorList>
    </citation>
    <scope>NUCLEOTIDE SEQUENCE [LARGE SCALE GENOMIC DNA]</scope>
    <source>
        <strain evidence="4 5">NBRC 107359</strain>
    </source>
</reference>
<feature type="domain" description="CdaR GGDEF-like" evidence="3">
    <location>
        <begin position="101"/>
        <end position="214"/>
    </location>
</feature>
<feature type="domain" description="PucR C-terminal helix-turn-helix" evidence="2">
    <location>
        <begin position="265"/>
        <end position="321"/>
    </location>
</feature>
<evidence type="ECO:0000259" key="3">
    <source>
        <dbReference type="Pfam" id="PF17853"/>
    </source>
</evidence>
<protein>
    <recommendedName>
        <fullName evidence="6">PucR-like helix-turn-helix protein</fullName>
    </recommendedName>
</protein>
<evidence type="ECO:0000313" key="5">
    <source>
        <dbReference type="Proteomes" id="UP000630887"/>
    </source>
</evidence>
<comment type="similarity">
    <text evidence="1">Belongs to the CdaR family.</text>
</comment>
<evidence type="ECO:0000313" key="4">
    <source>
        <dbReference type="EMBL" id="GIG05620.1"/>
    </source>
</evidence>
<dbReference type="AlphaFoldDB" id="A0A8J3L0Q5"/>
<dbReference type="InterPro" id="IPR025736">
    <property type="entry name" value="PucR_C-HTH_dom"/>
</dbReference>
<organism evidence="4 5">
    <name type="scientific">Catellatospora coxensis</name>
    <dbReference type="NCBI Taxonomy" id="310354"/>
    <lineage>
        <taxon>Bacteria</taxon>
        <taxon>Bacillati</taxon>
        <taxon>Actinomycetota</taxon>
        <taxon>Actinomycetes</taxon>
        <taxon>Micromonosporales</taxon>
        <taxon>Micromonosporaceae</taxon>
        <taxon>Catellatospora</taxon>
    </lineage>
</organism>
<dbReference type="Gene3D" id="1.10.10.2840">
    <property type="entry name" value="PucR C-terminal helix-turn-helix domain"/>
    <property type="match status" value="1"/>
</dbReference>
<evidence type="ECO:0000256" key="1">
    <source>
        <dbReference type="ARBA" id="ARBA00006754"/>
    </source>
</evidence>
<dbReference type="PANTHER" id="PTHR33744:SF1">
    <property type="entry name" value="DNA-BINDING TRANSCRIPTIONAL ACTIVATOR ADER"/>
    <property type="match status" value="1"/>
</dbReference>
<dbReference type="Pfam" id="PF13556">
    <property type="entry name" value="HTH_30"/>
    <property type="match status" value="1"/>
</dbReference>
<dbReference type="InterPro" id="IPR051448">
    <property type="entry name" value="CdaR-like_regulators"/>
</dbReference>
<comment type="caution">
    <text evidence="4">The sequence shown here is derived from an EMBL/GenBank/DDBJ whole genome shotgun (WGS) entry which is preliminary data.</text>
</comment>
<dbReference type="Pfam" id="PF17853">
    <property type="entry name" value="GGDEF_2"/>
    <property type="match status" value="1"/>
</dbReference>
<gene>
    <name evidence="4" type="ORF">Cco03nite_23200</name>
</gene>
<sequence>MVSSGARSDEVHADASALGTAAAAGSLTVADTVDALLQAAAAHWLATAAPETSAAGLDLLTRLRKVTAAVLDGYHRSAHDEANQRDSDRAAFVDDLLAPHTDPGRLAAGAQRYGIRLSGRHTVIVARVPASVGNLVHILDETLAARFGGANILTTARDGELICVCAGGLRGVPAELARHLQSHFSTGWQVAVGRTHHGLSGLATSLDEARNALHLADRLGFSAPVLHASDLLVFPVLLRDRDAITDLVTTVLGPLTGARGGAEHYLDTLAALFDNEGNHTATARQLHISVRAVTYRLDRIHALTGYHPGEPTQRFTLHTAVLGARLLGWPADPEYPSA</sequence>
<dbReference type="Proteomes" id="UP000630887">
    <property type="component" value="Unassembled WGS sequence"/>
</dbReference>
<keyword evidence="5" id="KW-1185">Reference proteome</keyword>
<accession>A0A8J3L0Q5</accession>
<evidence type="ECO:0008006" key="6">
    <source>
        <dbReference type="Google" id="ProtNLM"/>
    </source>
</evidence>
<proteinExistence type="inferred from homology"/>
<name>A0A8J3L0Q5_9ACTN</name>
<dbReference type="InterPro" id="IPR042070">
    <property type="entry name" value="PucR_C-HTH_sf"/>
</dbReference>
<dbReference type="EMBL" id="BONI01000016">
    <property type="protein sequence ID" value="GIG05620.1"/>
    <property type="molecule type" value="Genomic_DNA"/>
</dbReference>
<dbReference type="PANTHER" id="PTHR33744">
    <property type="entry name" value="CARBOHYDRATE DIACID REGULATOR"/>
    <property type="match status" value="1"/>
</dbReference>
<evidence type="ECO:0000259" key="2">
    <source>
        <dbReference type="Pfam" id="PF13556"/>
    </source>
</evidence>